<dbReference type="GeneID" id="14875898"/>
<evidence type="ECO:0000313" key="2">
    <source>
        <dbReference type="Proteomes" id="UP000007797"/>
    </source>
</evidence>
<keyword evidence="2" id="KW-1185">Reference proteome</keyword>
<dbReference type="EMBL" id="GL883007">
    <property type="protein sequence ID" value="EGG24280.1"/>
    <property type="molecule type" value="Genomic_DNA"/>
</dbReference>
<organism evidence="1 2">
    <name type="scientific">Cavenderia fasciculata</name>
    <name type="common">Slime mold</name>
    <name type="synonym">Dictyostelium fasciculatum</name>
    <dbReference type="NCBI Taxonomy" id="261658"/>
    <lineage>
        <taxon>Eukaryota</taxon>
        <taxon>Amoebozoa</taxon>
        <taxon>Evosea</taxon>
        <taxon>Eumycetozoa</taxon>
        <taxon>Dictyostelia</taxon>
        <taxon>Acytosteliales</taxon>
        <taxon>Cavenderiaceae</taxon>
        <taxon>Cavenderia</taxon>
    </lineage>
</organism>
<dbReference type="KEGG" id="dfa:DFA_06430"/>
<name>F4PIZ4_CACFS</name>
<gene>
    <name evidence="1" type="ORF">DFA_06430</name>
</gene>
<protein>
    <submittedName>
        <fullName evidence="1">Uncharacterized protein</fullName>
    </submittedName>
</protein>
<evidence type="ECO:0000313" key="1">
    <source>
        <dbReference type="EMBL" id="EGG24280.1"/>
    </source>
</evidence>
<reference evidence="2" key="1">
    <citation type="journal article" date="2011" name="Genome Res.">
        <title>Phylogeny-wide analysis of social amoeba genomes highlights ancient origins for complex intercellular communication.</title>
        <authorList>
            <person name="Heidel A.J."/>
            <person name="Lawal H.M."/>
            <person name="Felder M."/>
            <person name="Schilde C."/>
            <person name="Helps N.R."/>
            <person name="Tunggal B."/>
            <person name="Rivero F."/>
            <person name="John U."/>
            <person name="Schleicher M."/>
            <person name="Eichinger L."/>
            <person name="Platzer M."/>
            <person name="Noegel A.A."/>
            <person name="Schaap P."/>
            <person name="Gloeckner G."/>
        </authorList>
    </citation>
    <scope>NUCLEOTIDE SEQUENCE [LARGE SCALE GENOMIC DNA]</scope>
    <source>
        <strain evidence="2">SH3</strain>
    </source>
</reference>
<dbReference type="RefSeq" id="XP_004362131.1">
    <property type="nucleotide sequence ID" value="XM_004362074.1"/>
</dbReference>
<sequence length="390" mass="45165">MIVKGPYKRKAKVQLKRLTINEAYRQLMCTDWKKGEMKAFTGSVLPWYVQTIILKDVCTDDEKSCILVSMVCWRYRRYVVETYFQEYNPCIALSISDLANHVFSRYSLYRDVKSLHLGYGRNQNLFYGKIEFPRWQDSDDEGLCGLSDQDKSVPIEVFKERFGQMIESFTLSTFHNYGHDGDGEDEQESLDASFRGEEYGSLLLGYMPQLKHLKLQADVGQLLNLPANYKNIIESIPIHQLESLTLELDRPTTSQIRLMDKLFSNVPQLQLKTLKLVLQETPDNFILYHTLSKYLMVTTTLTYLTLTKIDDHFPLLFGAFKRHQSPLKRLYLEGGREKYTQQKVPVYFCLDFICLFHGEMGSNSISSPHLPSSNSGYTLLVQSPTSLNIW</sequence>
<dbReference type="AlphaFoldDB" id="F4PIZ4"/>
<dbReference type="Proteomes" id="UP000007797">
    <property type="component" value="Unassembled WGS sequence"/>
</dbReference>
<accession>F4PIZ4</accession>
<proteinExistence type="predicted"/>